<proteinExistence type="predicted"/>
<dbReference type="GO" id="GO:0046872">
    <property type="term" value="F:metal ion binding"/>
    <property type="evidence" value="ECO:0007669"/>
    <property type="project" value="UniProtKB-KW"/>
</dbReference>
<protein>
    <submittedName>
        <fullName evidence="5">Alcohol dehydrogenase GroES domain protein</fullName>
    </submittedName>
</protein>
<dbReference type="SUPFAM" id="SSF50129">
    <property type="entry name" value="GroES-like"/>
    <property type="match status" value="1"/>
</dbReference>
<dbReference type="Proteomes" id="UP000000323">
    <property type="component" value="Chromosome 1"/>
</dbReference>
<dbReference type="STRING" id="525904.Tter_0619"/>
<dbReference type="SMART" id="SM00829">
    <property type="entry name" value="PKS_ER"/>
    <property type="match status" value="1"/>
</dbReference>
<dbReference type="RefSeq" id="WP_012874572.1">
    <property type="nucleotide sequence ID" value="NC_013525.1"/>
</dbReference>
<dbReference type="InterPro" id="IPR013149">
    <property type="entry name" value="ADH-like_C"/>
</dbReference>
<dbReference type="OrthoDB" id="9770238at2"/>
<sequence length="339" mass="35653">MKALVWQGPYSLEIVEKDVPKPDPGFALVKVEACGICGSDIHGYTGESGRRTPGMIMGHEFAGTVTEVNGEARDVAVGQRVAVNPLWGCGKCFYCLRGDPQICPNRLTIGVNITESGAFSEYVTVPVSNLVPIADHVSFEEASTAEPLAVALRGFHLSGLSQNDVTLICGAGTIGLCALLVCKAHGLETVFITDKLSHRLEVAEKIGGISVAPEDNPAERVLSSTSGLGAKATLDAVGIGATITQSLMATMRGGKVVLIGLATPKVDIALYELVPQERLIQGSYAYTPDEYRQAVQLIEDGIVDVKPLIEKVVPLSQAPESFAALASGGDKSVKVVVKP</sequence>
<dbReference type="GO" id="GO:0016491">
    <property type="term" value="F:oxidoreductase activity"/>
    <property type="evidence" value="ECO:0007669"/>
    <property type="project" value="UniProtKB-KW"/>
</dbReference>
<evidence type="ECO:0000259" key="4">
    <source>
        <dbReference type="SMART" id="SM00829"/>
    </source>
</evidence>
<evidence type="ECO:0000256" key="1">
    <source>
        <dbReference type="ARBA" id="ARBA00022723"/>
    </source>
</evidence>
<evidence type="ECO:0000313" key="6">
    <source>
        <dbReference type="Proteomes" id="UP000000323"/>
    </source>
</evidence>
<dbReference type="KEGG" id="ttr:Tter_0619"/>
<keyword evidence="2" id="KW-0862">Zinc</keyword>
<keyword evidence="3" id="KW-0560">Oxidoreductase</keyword>
<evidence type="ECO:0000256" key="3">
    <source>
        <dbReference type="ARBA" id="ARBA00023002"/>
    </source>
</evidence>
<dbReference type="InterPro" id="IPR013154">
    <property type="entry name" value="ADH-like_N"/>
</dbReference>
<keyword evidence="1" id="KW-0479">Metal-binding</keyword>
<dbReference type="InterPro" id="IPR020843">
    <property type="entry name" value="ER"/>
</dbReference>
<dbReference type="Gene3D" id="3.90.180.10">
    <property type="entry name" value="Medium-chain alcohol dehydrogenases, catalytic domain"/>
    <property type="match status" value="1"/>
</dbReference>
<dbReference type="Pfam" id="PF00107">
    <property type="entry name" value="ADH_zinc_N"/>
    <property type="match status" value="1"/>
</dbReference>
<dbReference type="PANTHER" id="PTHR43401">
    <property type="entry name" value="L-THREONINE 3-DEHYDROGENASE"/>
    <property type="match status" value="1"/>
</dbReference>
<gene>
    <name evidence="5" type="ordered locus">Tter_0619</name>
</gene>
<dbReference type="SUPFAM" id="SSF51735">
    <property type="entry name" value="NAD(P)-binding Rossmann-fold domains"/>
    <property type="match status" value="1"/>
</dbReference>
<dbReference type="PANTHER" id="PTHR43401:SF2">
    <property type="entry name" value="L-THREONINE 3-DEHYDROGENASE"/>
    <property type="match status" value="1"/>
</dbReference>
<organism evidence="5 6">
    <name type="scientific">Thermobaculum terrenum (strain ATCC BAA-798 / CCMEE 7001 / YNP1)</name>
    <dbReference type="NCBI Taxonomy" id="525904"/>
    <lineage>
        <taxon>Bacteria</taxon>
        <taxon>Bacillati</taxon>
        <taxon>Chloroflexota</taxon>
        <taxon>Chloroflexia</taxon>
        <taxon>Candidatus Thermobaculales</taxon>
        <taxon>Candidatus Thermobaculaceae</taxon>
        <taxon>Thermobaculum</taxon>
    </lineage>
</organism>
<reference evidence="6" key="1">
    <citation type="journal article" date="2010" name="Stand. Genomic Sci.">
        <title>Complete genome sequence of 'Thermobaculum terrenum' type strain (YNP1).</title>
        <authorList>
            <person name="Kiss H."/>
            <person name="Cleland D."/>
            <person name="Lapidus A."/>
            <person name="Lucas S."/>
            <person name="Glavina Del Rio T."/>
            <person name="Nolan M."/>
            <person name="Tice H."/>
            <person name="Han C."/>
            <person name="Goodwin L."/>
            <person name="Pitluck S."/>
            <person name="Liolios K."/>
            <person name="Ivanova N."/>
            <person name="Mavromatis K."/>
            <person name="Ovchinnikova G."/>
            <person name="Pati A."/>
            <person name="Chen A."/>
            <person name="Palaniappan K."/>
            <person name="Land M."/>
            <person name="Hauser L."/>
            <person name="Chang Y."/>
            <person name="Jeffries C."/>
            <person name="Lu M."/>
            <person name="Brettin T."/>
            <person name="Detter J."/>
            <person name="Goker M."/>
            <person name="Tindall B."/>
            <person name="Beck B."/>
            <person name="McDermott T."/>
            <person name="Woyke T."/>
            <person name="Bristow J."/>
            <person name="Eisen J."/>
            <person name="Markowitz V."/>
            <person name="Hugenholtz P."/>
            <person name="Kyrpides N."/>
            <person name="Klenk H."/>
            <person name="Cheng J."/>
        </authorList>
    </citation>
    <scope>NUCLEOTIDE SEQUENCE [LARGE SCALE GENOMIC DNA]</scope>
    <source>
        <strain evidence="6">ATCC BAA-798 / YNP1</strain>
    </source>
</reference>
<dbReference type="eggNOG" id="COG1063">
    <property type="taxonomic scope" value="Bacteria"/>
</dbReference>
<dbReference type="Pfam" id="PF08240">
    <property type="entry name" value="ADH_N"/>
    <property type="match status" value="1"/>
</dbReference>
<dbReference type="HOGENOM" id="CLU_026673_11_0_0"/>
<dbReference type="InterPro" id="IPR011032">
    <property type="entry name" value="GroES-like_sf"/>
</dbReference>
<dbReference type="CDD" id="cd08236">
    <property type="entry name" value="sugar_DH"/>
    <property type="match status" value="1"/>
</dbReference>
<dbReference type="Gene3D" id="3.40.50.720">
    <property type="entry name" value="NAD(P)-binding Rossmann-like Domain"/>
    <property type="match status" value="1"/>
</dbReference>
<evidence type="ECO:0000313" key="5">
    <source>
        <dbReference type="EMBL" id="ACZ41537.1"/>
    </source>
</evidence>
<accession>D1CF31</accession>
<feature type="domain" description="Enoyl reductase (ER)" evidence="4">
    <location>
        <begin position="8"/>
        <end position="337"/>
    </location>
</feature>
<dbReference type="AlphaFoldDB" id="D1CF31"/>
<evidence type="ECO:0000256" key="2">
    <source>
        <dbReference type="ARBA" id="ARBA00022833"/>
    </source>
</evidence>
<dbReference type="InterPro" id="IPR036291">
    <property type="entry name" value="NAD(P)-bd_dom_sf"/>
</dbReference>
<name>D1CF31_THET1</name>
<dbReference type="EMBL" id="CP001825">
    <property type="protein sequence ID" value="ACZ41537.1"/>
    <property type="molecule type" value="Genomic_DNA"/>
</dbReference>
<keyword evidence="6" id="KW-1185">Reference proteome</keyword>
<dbReference type="InterPro" id="IPR050129">
    <property type="entry name" value="Zn_alcohol_dh"/>
</dbReference>